<dbReference type="GO" id="GO:0033468">
    <property type="term" value="P:CMP-keto-3-deoxy-D-manno-octulosonic acid biosynthetic process"/>
    <property type="evidence" value="ECO:0007669"/>
    <property type="project" value="UniProtKB-UniRule"/>
</dbReference>
<dbReference type="UniPathway" id="UPA00358">
    <property type="reaction ID" value="UER00476"/>
</dbReference>
<proteinExistence type="inferred from homology"/>
<dbReference type="HAMAP" id="MF_00057">
    <property type="entry name" value="KdsB"/>
    <property type="match status" value="1"/>
</dbReference>
<dbReference type="NCBIfam" id="NF003950">
    <property type="entry name" value="PRK05450.1-3"/>
    <property type="match status" value="1"/>
</dbReference>
<protein>
    <recommendedName>
        <fullName evidence="5">3-deoxy-manno-octulosonate cytidylyltransferase</fullName>
        <ecNumber evidence="5">2.7.7.38</ecNumber>
    </recommendedName>
    <alternativeName>
        <fullName evidence="5">CMP-2-keto-3-deoxyoctulosonic acid synthase</fullName>
        <shortName evidence="5">CKS</shortName>
        <shortName evidence="5">CMP-KDO synthase</shortName>
    </alternativeName>
</protein>
<dbReference type="NCBIfam" id="NF009905">
    <property type="entry name" value="PRK13368.1"/>
    <property type="match status" value="1"/>
</dbReference>
<dbReference type="EC" id="2.7.7.38" evidence="5"/>
<keyword evidence="5" id="KW-0963">Cytoplasm</keyword>
<comment type="catalytic activity">
    <reaction evidence="5">
        <text>3-deoxy-alpha-D-manno-oct-2-ulosonate + CTP = CMP-3-deoxy-beta-D-manno-octulosonate + diphosphate</text>
        <dbReference type="Rhea" id="RHEA:23448"/>
        <dbReference type="ChEBI" id="CHEBI:33019"/>
        <dbReference type="ChEBI" id="CHEBI:37563"/>
        <dbReference type="ChEBI" id="CHEBI:85986"/>
        <dbReference type="ChEBI" id="CHEBI:85987"/>
        <dbReference type="EC" id="2.7.7.38"/>
    </reaction>
</comment>
<sequence>MKPQIVHSADSVHGGHGAHGVRIVIPARYASLRLPGKPLADIAGKPMIVRVVEAVQSCRHAGIWIATDHEDIRAAVAGHGHAVVMTRADHPSGTDRIAEVAEQLGWQDDEIVVNVQGDEPLIDPQLVDAVAAALREDEGAAIATAAHAIHEAADFFNPNVVKVVCDAAGRALYFSRAPIPWARDAFANGQDRTRLPAGFAAQRHIGLYAYRVGFLRRYGRLAPAPLEQHEALEQLRALWHGHAIRVVSCSEAPPAGVDTPEDLARVRAVFDRGAI</sequence>
<dbReference type="GO" id="GO:0009103">
    <property type="term" value="P:lipopolysaccharide biosynthetic process"/>
    <property type="evidence" value="ECO:0007669"/>
    <property type="project" value="UniProtKB-UniRule"/>
</dbReference>
<dbReference type="Gene3D" id="3.90.550.10">
    <property type="entry name" value="Spore Coat Polysaccharide Biosynthesis Protein SpsA, Chain A"/>
    <property type="match status" value="1"/>
</dbReference>
<dbReference type="EMBL" id="LT837803">
    <property type="protein sequence ID" value="SMB31441.1"/>
    <property type="molecule type" value="Genomic_DNA"/>
</dbReference>
<keyword evidence="3 5" id="KW-0548">Nucleotidyltransferase</keyword>
<gene>
    <name evidence="5 6" type="primary">kdsB</name>
    <name evidence="6" type="ORF">SDENCHOL_21163</name>
</gene>
<dbReference type="InterPro" id="IPR029044">
    <property type="entry name" value="Nucleotide-diphossugar_trans"/>
</dbReference>
<evidence type="ECO:0000313" key="7">
    <source>
        <dbReference type="Proteomes" id="UP000242886"/>
    </source>
</evidence>
<comment type="function">
    <text evidence="5">Activates KDO (a required 8-carbon sugar) for incorporation into bacterial lipopolysaccharide in Gram-negative bacteria.</text>
</comment>
<dbReference type="Pfam" id="PF02348">
    <property type="entry name" value="CTP_transf_3"/>
    <property type="match status" value="1"/>
</dbReference>
<dbReference type="GO" id="GO:0005829">
    <property type="term" value="C:cytosol"/>
    <property type="evidence" value="ECO:0007669"/>
    <property type="project" value="TreeGrafter"/>
</dbReference>
<evidence type="ECO:0000256" key="4">
    <source>
        <dbReference type="ARBA" id="ARBA00022985"/>
    </source>
</evidence>
<accession>A0A7Z7HTV0</accession>
<dbReference type="NCBIfam" id="NF003952">
    <property type="entry name" value="PRK05450.1-5"/>
    <property type="match status" value="1"/>
</dbReference>
<dbReference type="PANTHER" id="PTHR42866">
    <property type="entry name" value="3-DEOXY-MANNO-OCTULOSONATE CYTIDYLYLTRANSFERASE"/>
    <property type="match status" value="1"/>
</dbReference>
<dbReference type="InterPro" id="IPR004528">
    <property type="entry name" value="KdsB"/>
</dbReference>
<dbReference type="SUPFAM" id="SSF53448">
    <property type="entry name" value="Nucleotide-diphospho-sugar transferases"/>
    <property type="match status" value="1"/>
</dbReference>
<dbReference type="Proteomes" id="UP000242886">
    <property type="component" value="Chromosome SDENCHOL"/>
</dbReference>
<dbReference type="NCBIfam" id="TIGR00466">
    <property type="entry name" value="kdsB"/>
    <property type="match status" value="1"/>
</dbReference>
<evidence type="ECO:0000313" key="6">
    <source>
        <dbReference type="EMBL" id="SMB31441.1"/>
    </source>
</evidence>
<evidence type="ECO:0000256" key="3">
    <source>
        <dbReference type="ARBA" id="ARBA00022695"/>
    </source>
</evidence>
<keyword evidence="4 5" id="KW-0448">Lipopolysaccharide biosynthesis</keyword>
<comment type="similarity">
    <text evidence="5">Belongs to the KdsB family.</text>
</comment>
<dbReference type="CDD" id="cd02517">
    <property type="entry name" value="CMP-KDO-Synthetase"/>
    <property type="match status" value="1"/>
</dbReference>
<name>A0A7Z7HTV0_9PROT</name>
<evidence type="ECO:0000256" key="1">
    <source>
        <dbReference type="ARBA" id="ARBA00004370"/>
    </source>
</evidence>
<comment type="pathway">
    <text evidence="5">Nucleotide-sugar biosynthesis; CMP-3-deoxy-D-manno-octulosonate biosynthesis; CMP-3-deoxy-D-manno-octulosonate from 3-deoxy-D-manno-octulosonate and CTP: step 1/1.</text>
</comment>
<dbReference type="PANTHER" id="PTHR42866:SF2">
    <property type="entry name" value="3-DEOXY-MANNO-OCTULOSONATE CYTIDYLYLTRANSFERASE, MITOCHONDRIAL"/>
    <property type="match status" value="1"/>
</dbReference>
<evidence type="ECO:0000256" key="5">
    <source>
        <dbReference type="HAMAP-Rule" id="MF_00057"/>
    </source>
</evidence>
<keyword evidence="7" id="KW-1185">Reference proteome</keyword>
<evidence type="ECO:0000256" key="2">
    <source>
        <dbReference type="ARBA" id="ARBA00022679"/>
    </source>
</evidence>
<dbReference type="InterPro" id="IPR003329">
    <property type="entry name" value="Cytidylyl_trans"/>
</dbReference>
<organism evidence="6 7">
    <name type="scientific">Sterolibacterium denitrificans</name>
    <dbReference type="NCBI Taxonomy" id="157592"/>
    <lineage>
        <taxon>Bacteria</taxon>
        <taxon>Pseudomonadati</taxon>
        <taxon>Pseudomonadota</taxon>
        <taxon>Betaproteobacteria</taxon>
        <taxon>Nitrosomonadales</taxon>
        <taxon>Sterolibacteriaceae</taxon>
        <taxon>Sterolibacterium</taxon>
    </lineage>
</organism>
<dbReference type="FunFam" id="3.90.550.10:FF:000011">
    <property type="entry name" value="3-deoxy-manno-octulosonate cytidylyltransferase"/>
    <property type="match status" value="1"/>
</dbReference>
<dbReference type="GO" id="GO:0008690">
    <property type="term" value="F:3-deoxy-manno-octulosonate cytidylyltransferase activity"/>
    <property type="evidence" value="ECO:0007669"/>
    <property type="project" value="UniProtKB-UniRule"/>
</dbReference>
<dbReference type="GO" id="GO:0016020">
    <property type="term" value="C:membrane"/>
    <property type="evidence" value="ECO:0007669"/>
    <property type="project" value="UniProtKB-SubCell"/>
</dbReference>
<dbReference type="AlphaFoldDB" id="A0A7Z7HTV0"/>
<reference evidence="6" key="1">
    <citation type="submission" date="2017-03" db="EMBL/GenBank/DDBJ databases">
        <authorList>
            <consortium name="AG Boll"/>
        </authorList>
    </citation>
    <scope>NUCLEOTIDE SEQUENCE [LARGE SCALE GENOMIC DNA]</scope>
    <source>
        <strain evidence="6">Chol</strain>
    </source>
</reference>
<keyword evidence="2 5" id="KW-0808">Transferase</keyword>
<comment type="subcellular location">
    <subcellularLocation>
        <location evidence="5">Cytoplasm</location>
    </subcellularLocation>
    <subcellularLocation>
        <location evidence="1">Membrane</location>
    </subcellularLocation>
</comment>